<evidence type="ECO:0000313" key="3">
    <source>
        <dbReference type="Proteomes" id="UP000052978"/>
    </source>
</evidence>
<feature type="region of interest" description="Disordered" evidence="1">
    <location>
        <begin position="1"/>
        <end position="65"/>
    </location>
</feature>
<evidence type="ECO:0000256" key="1">
    <source>
        <dbReference type="SAM" id="MobiDB-lite"/>
    </source>
</evidence>
<proteinExistence type="predicted"/>
<dbReference type="EMBL" id="KE164840">
    <property type="protein sequence ID" value="EPQ20480.1"/>
    <property type="molecule type" value="Genomic_DNA"/>
</dbReference>
<name>S7NU29_MYOBR</name>
<keyword evidence="3" id="KW-1185">Reference proteome</keyword>
<reference evidence="2 3" key="1">
    <citation type="journal article" date="2013" name="Nat. Commun.">
        <title>Genome analysis reveals insights into physiology and longevity of the Brandt's bat Myotis brandtii.</title>
        <authorList>
            <person name="Seim I."/>
            <person name="Fang X."/>
            <person name="Xiong Z."/>
            <person name="Lobanov A.V."/>
            <person name="Huang Z."/>
            <person name="Ma S."/>
            <person name="Feng Y."/>
            <person name="Turanov A.A."/>
            <person name="Zhu Y."/>
            <person name="Lenz T.L."/>
            <person name="Gerashchenko M.V."/>
            <person name="Fan D."/>
            <person name="Hee Yim S."/>
            <person name="Yao X."/>
            <person name="Jordan D."/>
            <person name="Xiong Y."/>
            <person name="Ma Y."/>
            <person name="Lyapunov A.N."/>
            <person name="Chen G."/>
            <person name="Kulakova O.I."/>
            <person name="Sun Y."/>
            <person name="Lee S.G."/>
            <person name="Bronson R.T."/>
            <person name="Moskalev A.A."/>
            <person name="Sunyaev S.R."/>
            <person name="Zhang G."/>
            <person name="Krogh A."/>
            <person name="Wang J."/>
            <person name="Gladyshev V.N."/>
        </authorList>
    </citation>
    <scope>NUCLEOTIDE SEQUENCE [LARGE SCALE GENOMIC DNA]</scope>
</reference>
<protein>
    <submittedName>
        <fullName evidence="2">Uncharacterized protein</fullName>
    </submittedName>
</protein>
<evidence type="ECO:0000313" key="2">
    <source>
        <dbReference type="EMBL" id="EPQ20480.1"/>
    </source>
</evidence>
<sequence length="65" mass="6628">MSAPGTLNALPESHRKMGHLPRANAAPALVMRPASGQQGHGDEDGDEDGDAEGKPKAQGKGKGKV</sequence>
<dbReference type="Proteomes" id="UP000052978">
    <property type="component" value="Unassembled WGS sequence"/>
</dbReference>
<gene>
    <name evidence="2" type="ORF">D623_10004088</name>
</gene>
<accession>S7NU29</accession>
<organism evidence="2 3">
    <name type="scientific">Myotis brandtii</name>
    <name type="common">Brandt's bat</name>
    <dbReference type="NCBI Taxonomy" id="109478"/>
    <lineage>
        <taxon>Eukaryota</taxon>
        <taxon>Metazoa</taxon>
        <taxon>Chordata</taxon>
        <taxon>Craniata</taxon>
        <taxon>Vertebrata</taxon>
        <taxon>Euteleostomi</taxon>
        <taxon>Mammalia</taxon>
        <taxon>Eutheria</taxon>
        <taxon>Laurasiatheria</taxon>
        <taxon>Chiroptera</taxon>
        <taxon>Yangochiroptera</taxon>
        <taxon>Vespertilionidae</taxon>
        <taxon>Myotis</taxon>
    </lineage>
</organism>
<dbReference type="AlphaFoldDB" id="S7NU29"/>